<sequence length="194" mass="21966">MEKLSSDVMTYTSINRMVDDGQSVQFPVEFLNSIEISGLSPHCLQLKTGMAVMLMRSLKPPELINGTRCIMVSCNPNVAEVEIAAGAYKGQIHFIPRISLEPSDTQLPFNFQRRQLPLRPCFGMPINKAQGKTLKCVGLDLRQPVFIHGMLVLEEYLNDRNPQRLMTDLLSNRIAENLLSYKVWLVYSSLRLPL</sequence>
<organism evidence="2 3">
    <name type="scientific">Elysia marginata</name>
    <dbReference type="NCBI Taxonomy" id="1093978"/>
    <lineage>
        <taxon>Eukaryota</taxon>
        <taxon>Metazoa</taxon>
        <taxon>Spiralia</taxon>
        <taxon>Lophotrochozoa</taxon>
        <taxon>Mollusca</taxon>
        <taxon>Gastropoda</taxon>
        <taxon>Heterobranchia</taxon>
        <taxon>Euthyneura</taxon>
        <taxon>Panpulmonata</taxon>
        <taxon>Sacoglossa</taxon>
        <taxon>Placobranchoidea</taxon>
        <taxon>Plakobranchidae</taxon>
        <taxon>Elysia</taxon>
    </lineage>
</organism>
<dbReference type="Pfam" id="PF21530">
    <property type="entry name" value="Pif1_2B_dom"/>
    <property type="match status" value="1"/>
</dbReference>
<dbReference type="GO" id="GO:0004386">
    <property type="term" value="F:helicase activity"/>
    <property type="evidence" value="ECO:0007669"/>
    <property type="project" value="UniProtKB-KW"/>
</dbReference>
<gene>
    <name evidence="2" type="ORF">ElyMa_000465600</name>
</gene>
<dbReference type="GO" id="GO:0006260">
    <property type="term" value="P:DNA replication"/>
    <property type="evidence" value="ECO:0007669"/>
    <property type="project" value="TreeGrafter"/>
</dbReference>
<dbReference type="AlphaFoldDB" id="A0AAV4FS45"/>
<name>A0AAV4FS45_9GAST</name>
<protein>
    <submittedName>
        <fullName evidence="2">ATP-dependent DNA helicase PIF1</fullName>
    </submittedName>
</protein>
<comment type="caution">
    <text evidence="2">The sequence shown here is derived from an EMBL/GenBank/DDBJ whole genome shotgun (WGS) entry which is preliminary data.</text>
</comment>
<accession>A0AAV4FS45</accession>
<keyword evidence="3" id="KW-1185">Reference proteome</keyword>
<dbReference type="InterPro" id="IPR027417">
    <property type="entry name" value="P-loop_NTPase"/>
</dbReference>
<dbReference type="Proteomes" id="UP000762676">
    <property type="component" value="Unassembled WGS sequence"/>
</dbReference>
<dbReference type="PANTHER" id="PTHR23274:SF51">
    <property type="entry name" value="OS03G0423850 PROTEIN"/>
    <property type="match status" value="1"/>
</dbReference>
<keyword evidence="2" id="KW-0378">Hydrolase</keyword>
<dbReference type="EMBL" id="BMAT01000911">
    <property type="protein sequence ID" value="GFR75834.1"/>
    <property type="molecule type" value="Genomic_DNA"/>
</dbReference>
<dbReference type="SUPFAM" id="SSF52540">
    <property type="entry name" value="P-loop containing nucleoside triphosphate hydrolases"/>
    <property type="match status" value="1"/>
</dbReference>
<evidence type="ECO:0000313" key="3">
    <source>
        <dbReference type="Proteomes" id="UP000762676"/>
    </source>
</evidence>
<reference evidence="2 3" key="1">
    <citation type="journal article" date="2021" name="Elife">
        <title>Chloroplast acquisition without the gene transfer in kleptoplastic sea slugs, Plakobranchus ocellatus.</title>
        <authorList>
            <person name="Maeda T."/>
            <person name="Takahashi S."/>
            <person name="Yoshida T."/>
            <person name="Shimamura S."/>
            <person name="Takaki Y."/>
            <person name="Nagai Y."/>
            <person name="Toyoda A."/>
            <person name="Suzuki Y."/>
            <person name="Arimoto A."/>
            <person name="Ishii H."/>
            <person name="Satoh N."/>
            <person name="Nishiyama T."/>
            <person name="Hasebe M."/>
            <person name="Maruyama T."/>
            <person name="Minagawa J."/>
            <person name="Obokata J."/>
            <person name="Shigenobu S."/>
        </authorList>
    </citation>
    <scope>NUCLEOTIDE SEQUENCE [LARGE SCALE GENOMIC DNA]</scope>
</reference>
<evidence type="ECO:0000259" key="1">
    <source>
        <dbReference type="Pfam" id="PF21530"/>
    </source>
</evidence>
<evidence type="ECO:0000313" key="2">
    <source>
        <dbReference type="EMBL" id="GFR75834.1"/>
    </source>
</evidence>
<proteinExistence type="predicted"/>
<keyword evidence="2" id="KW-0067">ATP-binding</keyword>
<dbReference type="GO" id="GO:0005657">
    <property type="term" value="C:replication fork"/>
    <property type="evidence" value="ECO:0007669"/>
    <property type="project" value="TreeGrafter"/>
</dbReference>
<keyword evidence="2" id="KW-0347">Helicase</keyword>
<keyword evidence="2" id="KW-0547">Nucleotide-binding</keyword>
<dbReference type="PANTHER" id="PTHR23274">
    <property type="entry name" value="DNA HELICASE-RELATED"/>
    <property type="match status" value="1"/>
</dbReference>
<feature type="domain" description="DNA helicase Pif1-like 2B" evidence="1">
    <location>
        <begin position="29"/>
        <end position="72"/>
    </location>
</feature>
<dbReference type="InterPro" id="IPR049163">
    <property type="entry name" value="Pif1-like_2B_dom"/>
</dbReference>